<dbReference type="PANTHER" id="PTHR11157:SF17">
    <property type="entry name" value="ELONGATION OF VERY LONG CHAIN FATTY ACIDS PROTEIN 6"/>
    <property type="match status" value="1"/>
</dbReference>
<keyword evidence="12" id="KW-1185">Reference proteome</keyword>
<evidence type="ECO:0000256" key="9">
    <source>
        <dbReference type="ARBA" id="ARBA00023160"/>
    </source>
</evidence>
<keyword evidence="9 10" id="KW-0275">Fatty acid biosynthesis</keyword>
<dbReference type="EMBL" id="CAICTM010001205">
    <property type="protein sequence ID" value="CAB9521558.1"/>
    <property type="molecule type" value="Genomic_DNA"/>
</dbReference>
<dbReference type="EC" id="2.3.1.-" evidence="10"/>
<evidence type="ECO:0000256" key="8">
    <source>
        <dbReference type="ARBA" id="ARBA00023136"/>
    </source>
</evidence>
<feature type="transmembrane region" description="Helical" evidence="10">
    <location>
        <begin position="167"/>
        <end position="185"/>
    </location>
</feature>
<dbReference type="GO" id="GO:0034625">
    <property type="term" value="P:fatty acid elongation, monounsaturated fatty acid"/>
    <property type="evidence" value="ECO:0007669"/>
    <property type="project" value="TreeGrafter"/>
</dbReference>
<evidence type="ECO:0000313" key="11">
    <source>
        <dbReference type="EMBL" id="CAB9521558.1"/>
    </source>
</evidence>
<keyword evidence="8 10" id="KW-0472">Membrane</keyword>
<evidence type="ECO:0000256" key="2">
    <source>
        <dbReference type="ARBA" id="ARBA00022516"/>
    </source>
</evidence>
<dbReference type="PROSITE" id="PS01188">
    <property type="entry name" value="ELO"/>
    <property type="match status" value="1"/>
</dbReference>
<evidence type="ECO:0000256" key="3">
    <source>
        <dbReference type="ARBA" id="ARBA00022679"/>
    </source>
</evidence>
<keyword evidence="3 10" id="KW-0808">Transferase</keyword>
<keyword evidence="6 10" id="KW-1133">Transmembrane helix</keyword>
<dbReference type="OrthoDB" id="37170at2759"/>
<evidence type="ECO:0000256" key="10">
    <source>
        <dbReference type="RuleBase" id="RU361115"/>
    </source>
</evidence>
<keyword evidence="4 10" id="KW-0812">Transmembrane</keyword>
<comment type="similarity">
    <text evidence="10">Belongs to the ELO family.</text>
</comment>
<comment type="subcellular location">
    <subcellularLocation>
        <location evidence="1">Membrane</location>
        <topology evidence="1">Multi-pass membrane protein</topology>
    </subcellularLocation>
</comment>
<dbReference type="PANTHER" id="PTHR11157">
    <property type="entry name" value="FATTY ACID ACYL TRANSFERASE-RELATED"/>
    <property type="match status" value="1"/>
</dbReference>
<dbReference type="AlphaFoldDB" id="A0A9N8HNF8"/>
<evidence type="ECO:0000313" key="12">
    <source>
        <dbReference type="Proteomes" id="UP001153069"/>
    </source>
</evidence>
<keyword evidence="7 10" id="KW-0443">Lipid metabolism</keyword>
<dbReference type="Proteomes" id="UP001153069">
    <property type="component" value="Unassembled WGS sequence"/>
</dbReference>
<proteinExistence type="inferred from homology"/>
<evidence type="ECO:0000256" key="7">
    <source>
        <dbReference type="ARBA" id="ARBA00023098"/>
    </source>
</evidence>
<gene>
    <name evidence="11" type="ORF">SEMRO_1207_G252500.1</name>
</gene>
<dbReference type="GO" id="GO:0005789">
    <property type="term" value="C:endoplasmic reticulum membrane"/>
    <property type="evidence" value="ECO:0007669"/>
    <property type="project" value="TreeGrafter"/>
</dbReference>
<keyword evidence="5 10" id="KW-0276">Fatty acid metabolism</keyword>
<organism evidence="11 12">
    <name type="scientific">Seminavis robusta</name>
    <dbReference type="NCBI Taxonomy" id="568900"/>
    <lineage>
        <taxon>Eukaryota</taxon>
        <taxon>Sar</taxon>
        <taxon>Stramenopiles</taxon>
        <taxon>Ochrophyta</taxon>
        <taxon>Bacillariophyta</taxon>
        <taxon>Bacillariophyceae</taxon>
        <taxon>Bacillariophycidae</taxon>
        <taxon>Naviculales</taxon>
        <taxon>Naviculaceae</taxon>
        <taxon>Seminavis</taxon>
    </lineage>
</organism>
<comment type="catalytic activity">
    <reaction evidence="10">
        <text>an acyl-CoA + malonyl-CoA + H(+) = a 3-oxoacyl-CoA + CO2 + CoA</text>
        <dbReference type="Rhea" id="RHEA:50252"/>
        <dbReference type="ChEBI" id="CHEBI:15378"/>
        <dbReference type="ChEBI" id="CHEBI:16526"/>
        <dbReference type="ChEBI" id="CHEBI:57287"/>
        <dbReference type="ChEBI" id="CHEBI:57384"/>
        <dbReference type="ChEBI" id="CHEBI:58342"/>
        <dbReference type="ChEBI" id="CHEBI:90726"/>
    </reaction>
    <physiologicalReaction direction="left-to-right" evidence="10">
        <dbReference type="Rhea" id="RHEA:50253"/>
    </physiologicalReaction>
</comment>
<dbReference type="GO" id="GO:0009922">
    <property type="term" value="F:fatty acid elongase activity"/>
    <property type="evidence" value="ECO:0007669"/>
    <property type="project" value="InterPro"/>
</dbReference>
<feature type="transmembrane region" description="Helical" evidence="10">
    <location>
        <begin position="85"/>
        <end position="105"/>
    </location>
</feature>
<evidence type="ECO:0000256" key="6">
    <source>
        <dbReference type="ARBA" id="ARBA00022989"/>
    </source>
</evidence>
<dbReference type="Pfam" id="PF01151">
    <property type="entry name" value="ELO"/>
    <property type="match status" value="1"/>
</dbReference>
<dbReference type="GO" id="GO:0030148">
    <property type="term" value="P:sphingolipid biosynthetic process"/>
    <property type="evidence" value="ECO:0007669"/>
    <property type="project" value="TreeGrafter"/>
</dbReference>
<feature type="transmembrane region" description="Helical" evidence="10">
    <location>
        <begin position="191"/>
        <end position="211"/>
    </location>
</feature>
<feature type="transmembrane region" description="Helical" evidence="10">
    <location>
        <begin position="260"/>
        <end position="279"/>
    </location>
</feature>
<evidence type="ECO:0000256" key="1">
    <source>
        <dbReference type="ARBA" id="ARBA00004141"/>
    </source>
</evidence>
<dbReference type="GO" id="GO:0042761">
    <property type="term" value="P:very long-chain fatty acid biosynthetic process"/>
    <property type="evidence" value="ECO:0007669"/>
    <property type="project" value="TreeGrafter"/>
</dbReference>
<feature type="transmembrane region" description="Helical" evidence="10">
    <location>
        <begin position="223"/>
        <end position="248"/>
    </location>
</feature>
<dbReference type="InterPro" id="IPR002076">
    <property type="entry name" value="ELO_fam"/>
</dbReference>
<feature type="transmembrane region" description="Helical" evidence="10">
    <location>
        <begin position="56"/>
        <end position="73"/>
    </location>
</feature>
<name>A0A9N8HNF8_9STRA</name>
<evidence type="ECO:0000256" key="4">
    <source>
        <dbReference type="ARBA" id="ARBA00022692"/>
    </source>
</evidence>
<dbReference type="GO" id="GO:0019367">
    <property type="term" value="P:fatty acid elongation, saturated fatty acid"/>
    <property type="evidence" value="ECO:0007669"/>
    <property type="project" value="TreeGrafter"/>
</dbReference>
<dbReference type="GO" id="GO:0034626">
    <property type="term" value="P:fatty acid elongation, polyunsaturated fatty acid"/>
    <property type="evidence" value="ECO:0007669"/>
    <property type="project" value="TreeGrafter"/>
</dbReference>
<evidence type="ECO:0000256" key="5">
    <source>
        <dbReference type="ARBA" id="ARBA00022832"/>
    </source>
</evidence>
<keyword evidence="2 10" id="KW-0444">Lipid biosynthesis</keyword>
<accession>A0A9N8HNF8</accession>
<dbReference type="InterPro" id="IPR030457">
    <property type="entry name" value="ELO_CS"/>
</dbReference>
<comment type="caution">
    <text evidence="11">The sequence shown here is derived from an EMBL/GenBank/DDBJ whole genome shotgun (WGS) entry which is preliminary data.</text>
</comment>
<reference evidence="11" key="1">
    <citation type="submission" date="2020-06" db="EMBL/GenBank/DDBJ databases">
        <authorList>
            <consortium name="Plant Systems Biology data submission"/>
        </authorList>
    </citation>
    <scope>NUCLEOTIDE SEQUENCE</scope>
    <source>
        <strain evidence="11">D6</strain>
    </source>
</reference>
<sequence length="292" mass="34340">MWYPTEPTNACLRESLRDLPYEELSCVYPTLGKTYFDWEYPSKGVDNALTFMENNSWLPIVTTALYGLAIYAGQRYMADRPAWDWRYRLAAWNLFLAVFSAVGFFRTAPQLLHNLWYYDFKTNMCTHGMTVLGFGPSAYWVYIFGWSKFFELIDTFFIVVRKKNLMFLHWYHHVTVLICSWHTIVTQNPTGIIFAVVNYGVHMLMYFYYFLMAIKCKPNWFNPLIITVGQILQMVVGVGVCIGVYSWAKEDGCHASLNNIKAALLMYASYLYLFCEFFFKRYMIKAKRTKTL</sequence>
<protein>
    <recommendedName>
        <fullName evidence="10">Elongation of fatty acids protein</fullName>
        <ecNumber evidence="10">2.3.1.-</ecNumber>
    </recommendedName>
</protein>